<dbReference type="GO" id="GO:0004471">
    <property type="term" value="F:malate dehydrogenase (decarboxylating) (NAD+) activity"/>
    <property type="evidence" value="ECO:0007669"/>
    <property type="project" value="TreeGrafter"/>
</dbReference>
<reference evidence="2" key="1">
    <citation type="submission" date="2012-05" db="EMBL/GenBank/DDBJ databases">
        <authorList>
            <person name="Krishnakumar V."/>
            <person name="Cheung F."/>
            <person name="Xiao Y."/>
            <person name="Chan A."/>
            <person name="Moskal W.A."/>
            <person name="Town C.D."/>
        </authorList>
    </citation>
    <scope>NUCLEOTIDE SEQUENCE</scope>
</reference>
<evidence type="ECO:0000259" key="1">
    <source>
        <dbReference type="Pfam" id="PF03949"/>
    </source>
</evidence>
<dbReference type="InterPro" id="IPR012302">
    <property type="entry name" value="Malic_NAD-bd"/>
</dbReference>
<dbReference type="PANTHER" id="PTHR23406">
    <property type="entry name" value="MALIC ENZYME-RELATED"/>
    <property type="match status" value="1"/>
</dbReference>
<dbReference type="EMBL" id="BT140466">
    <property type="protein sequence ID" value="AFK40261.1"/>
    <property type="molecule type" value="mRNA"/>
</dbReference>
<dbReference type="InterPro" id="IPR036291">
    <property type="entry name" value="NAD(P)-bd_dom_sf"/>
</dbReference>
<dbReference type="GO" id="GO:0005739">
    <property type="term" value="C:mitochondrion"/>
    <property type="evidence" value="ECO:0007669"/>
    <property type="project" value="TreeGrafter"/>
</dbReference>
<feature type="domain" description="Malic enzyme NAD-binding" evidence="1">
    <location>
        <begin position="1"/>
        <end position="46"/>
    </location>
</feature>
<sequence>MLQAASECLASYMVEDDILKGILYPSIDSIREVTAEVGAAVLRAAVEEDLADGRDDVGPRELAHMSKEETVEYVRHNMWFPVYSPLVHEK</sequence>
<organism evidence="2">
    <name type="scientific">Lotus japonicus</name>
    <name type="common">Lotus corniculatus var. japonicus</name>
    <dbReference type="NCBI Taxonomy" id="34305"/>
    <lineage>
        <taxon>Eukaryota</taxon>
        <taxon>Viridiplantae</taxon>
        <taxon>Streptophyta</taxon>
        <taxon>Embryophyta</taxon>
        <taxon>Tracheophyta</taxon>
        <taxon>Spermatophyta</taxon>
        <taxon>Magnoliopsida</taxon>
        <taxon>eudicotyledons</taxon>
        <taxon>Gunneridae</taxon>
        <taxon>Pentapetalae</taxon>
        <taxon>rosids</taxon>
        <taxon>fabids</taxon>
        <taxon>Fabales</taxon>
        <taxon>Fabaceae</taxon>
        <taxon>Papilionoideae</taxon>
        <taxon>50 kb inversion clade</taxon>
        <taxon>NPAAA clade</taxon>
        <taxon>Hologalegina</taxon>
        <taxon>robinioid clade</taxon>
        <taxon>Loteae</taxon>
        <taxon>Lotus</taxon>
    </lineage>
</organism>
<proteinExistence type="evidence at transcript level"/>
<dbReference type="GO" id="GO:0051287">
    <property type="term" value="F:NAD binding"/>
    <property type="evidence" value="ECO:0007669"/>
    <property type="project" value="InterPro"/>
</dbReference>
<dbReference type="Pfam" id="PF03949">
    <property type="entry name" value="Malic_M"/>
    <property type="match status" value="1"/>
</dbReference>
<evidence type="ECO:0000313" key="2">
    <source>
        <dbReference type="EMBL" id="AFK40261.1"/>
    </source>
</evidence>
<dbReference type="GO" id="GO:0006108">
    <property type="term" value="P:malate metabolic process"/>
    <property type="evidence" value="ECO:0007669"/>
    <property type="project" value="TreeGrafter"/>
</dbReference>
<protein>
    <recommendedName>
        <fullName evidence="1">Malic enzyme NAD-binding domain-containing protein</fullName>
    </recommendedName>
</protein>
<name>I3SJ19_LOTJA</name>
<accession>I3SJ19</accession>
<dbReference type="PANTHER" id="PTHR23406:SF72">
    <property type="entry name" value="MALIC ENZYME"/>
    <property type="match status" value="1"/>
</dbReference>
<dbReference type="AlphaFoldDB" id="I3SJ19"/>
<dbReference type="SUPFAM" id="SSF51735">
    <property type="entry name" value="NAD(P)-binding Rossmann-fold domains"/>
    <property type="match status" value="1"/>
</dbReference>
<dbReference type="Gene3D" id="3.40.50.720">
    <property type="entry name" value="NAD(P)-binding Rossmann-like Domain"/>
    <property type="match status" value="1"/>
</dbReference>